<feature type="signal peptide" evidence="1">
    <location>
        <begin position="1"/>
        <end position="20"/>
    </location>
</feature>
<sequence length="204" mass="23901">MNRKLLLALLFLFTLLKLSAQEKNNAFKIGFNFGFGSEFNNRNYTFTNHFYKMQLYYTLKEKKNFQYEILVQPEVNFGKHQLLNFYFVQPFEPDYLEKRERFTKLKTVHEYVLNLGFLIRKPISKTFSFYVLGSIGPMITDTETERMSEGFAFADVLAVGFSIKADRFQFDFRPSVRHVSNAGFNDKNAGYNTKNIELGVSYGL</sequence>
<evidence type="ECO:0000313" key="2">
    <source>
        <dbReference type="EMBL" id="MBP4139509.1"/>
    </source>
</evidence>
<accession>A0A941AW63</accession>
<reference evidence="2 3" key="1">
    <citation type="submission" date="2021-03" db="EMBL/GenBank/DDBJ databases">
        <title>Flavobacterium Flabelliformis Sp. Nov. And Flavobacterium Geliluteum Sp. Nov., Two Novel Multidrug Resistant Psychrophilic Species Isolated From Antarctica.</title>
        <authorList>
            <person name="Kralova S."/>
            <person name="Busse H.J."/>
            <person name="Bezdicek M."/>
            <person name="Nykrynova M."/>
            <person name="Kroupova E."/>
            <person name="Krsek D."/>
            <person name="Sedlacek I."/>
        </authorList>
    </citation>
    <scope>NUCLEOTIDE SEQUENCE [LARGE SCALE GENOMIC DNA]</scope>
    <source>
        <strain evidence="2 3">P7388</strain>
    </source>
</reference>
<keyword evidence="3" id="KW-1185">Reference proteome</keyword>
<dbReference type="Pfam" id="PF09411">
    <property type="entry name" value="PagL"/>
    <property type="match status" value="1"/>
</dbReference>
<keyword evidence="2" id="KW-0378">Hydrolase</keyword>
<gene>
    <name evidence="2" type="ORF">J3495_15640</name>
</gene>
<dbReference type="Gene3D" id="2.40.160.20">
    <property type="match status" value="1"/>
</dbReference>
<dbReference type="GO" id="GO:0016787">
    <property type="term" value="F:hydrolase activity"/>
    <property type="evidence" value="ECO:0007669"/>
    <property type="project" value="UniProtKB-KW"/>
</dbReference>
<dbReference type="AlphaFoldDB" id="A0A941AW63"/>
<dbReference type="Proteomes" id="UP000675047">
    <property type="component" value="Unassembled WGS sequence"/>
</dbReference>
<feature type="chain" id="PRO_5036907317" evidence="1">
    <location>
        <begin position="21"/>
        <end position="204"/>
    </location>
</feature>
<dbReference type="RefSeq" id="WP_210667477.1">
    <property type="nucleotide sequence ID" value="NZ_JAGFBV010000028.1"/>
</dbReference>
<dbReference type="EMBL" id="JAGFBV010000028">
    <property type="protein sequence ID" value="MBP4139509.1"/>
    <property type="molecule type" value="Genomic_DNA"/>
</dbReference>
<evidence type="ECO:0000256" key="1">
    <source>
        <dbReference type="SAM" id="SignalP"/>
    </source>
</evidence>
<protein>
    <submittedName>
        <fullName evidence="2">Acyloxyacyl hydrolase</fullName>
    </submittedName>
</protein>
<keyword evidence="1" id="KW-0732">Signal</keyword>
<proteinExistence type="predicted"/>
<name>A0A941AW63_9FLAO</name>
<comment type="caution">
    <text evidence="2">The sequence shown here is derived from an EMBL/GenBank/DDBJ whole genome shotgun (WGS) entry which is preliminary data.</text>
</comment>
<organism evidence="2 3">
    <name type="scientific">Flavobacterium geliluteum</name>
    <dbReference type="NCBI Taxonomy" id="2816120"/>
    <lineage>
        <taxon>Bacteria</taxon>
        <taxon>Pseudomonadati</taxon>
        <taxon>Bacteroidota</taxon>
        <taxon>Flavobacteriia</taxon>
        <taxon>Flavobacteriales</taxon>
        <taxon>Flavobacteriaceae</taxon>
        <taxon>Flavobacterium</taxon>
    </lineage>
</organism>
<evidence type="ECO:0000313" key="3">
    <source>
        <dbReference type="Proteomes" id="UP000675047"/>
    </source>
</evidence>
<dbReference type="InterPro" id="IPR018550">
    <property type="entry name" value="Lipid-A_deacylase-rel"/>
</dbReference>